<keyword evidence="3 8" id="KW-0645">Protease</keyword>
<organism evidence="10 11">
    <name type="scientific">Lachnellula arida</name>
    <dbReference type="NCBI Taxonomy" id="1316785"/>
    <lineage>
        <taxon>Eukaryota</taxon>
        <taxon>Fungi</taxon>
        <taxon>Dikarya</taxon>
        <taxon>Ascomycota</taxon>
        <taxon>Pezizomycotina</taxon>
        <taxon>Leotiomycetes</taxon>
        <taxon>Helotiales</taxon>
        <taxon>Lachnaceae</taxon>
        <taxon>Lachnellula</taxon>
    </lineage>
</organism>
<evidence type="ECO:0000313" key="10">
    <source>
        <dbReference type="EMBL" id="TVY13456.1"/>
    </source>
</evidence>
<evidence type="ECO:0000256" key="5">
    <source>
        <dbReference type="ARBA" id="ARBA00022801"/>
    </source>
</evidence>
<dbReference type="GO" id="GO:0016579">
    <property type="term" value="P:protein deubiquitination"/>
    <property type="evidence" value="ECO:0007669"/>
    <property type="project" value="TreeGrafter"/>
</dbReference>
<evidence type="ECO:0000256" key="7">
    <source>
        <dbReference type="PROSITE-ProRule" id="PRU01393"/>
    </source>
</evidence>
<dbReference type="Pfam" id="PF01088">
    <property type="entry name" value="Peptidase_C12"/>
    <property type="match status" value="2"/>
</dbReference>
<comment type="catalytic activity">
    <reaction evidence="1 8">
        <text>Thiol-dependent hydrolysis of ester, thioester, amide, peptide and isopeptide bonds formed by the C-terminal Gly of ubiquitin (a 76-residue protein attached to proteins as an intracellular targeting signal).</text>
        <dbReference type="EC" id="3.4.19.12"/>
    </reaction>
</comment>
<dbReference type="GO" id="GO:0005737">
    <property type="term" value="C:cytoplasm"/>
    <property type="evidence" value="ECO:0007669"/>
    <property type="project" value="TreeGrafter"/>
</dbReference>
<dbReference type="SUPFAM" id="SSF54001">
    <property type="entry name" value="Cysteine proteinases"/>
    <property type="match status" value="1"/>
</dbReference>
<evidence type="ECO:0000256" key="2">
    <source>
        <dbReference type="ARBA" id="ARBA00009326"/>
    </source>
</evidence>
<dbReference type="GO" id="GO:0006511">
    <property type="term" value="P:ubiquitin-dependent protein catabolic process"/>
    <property type="evidence" value="ECO:0007669"/>
    <property type="project" value="UniProtKB-UniRule"/>
</dbReference>
<dbReference type="OrthoDB" id="427186at2759"/>
<evidence type="ECO:0000256" key="6">
    <source>
        <dbReference type="ARBA" id="ARBA00022807"/>
    </source>
</evidence>
<dbReference type="InterPro" id="IPR038765">
    <property type="entry name" value="Papain-like_cys_pep_sf"/>
</dbReference>
<evidence type="ECO:0000256" key="3">
    <source>
        <dbReference type="ARBA" id="ARBA00022670"/>
    </source>
</evidence>
<dbReference type="Gene3D" id="3.40.532.10">
    <property type="entry name" value="Peptidase C12, ubiquitin carboxyl-terminal hydrolase"/>
    <property type="match status" value="2"/>
</dbReference>
<evidence type="ECO:0000256" key="8">
    <source>
        <dbReference type="RuleBase" id="RU361215"/>
    </source>
</evidence>
<dbReference type="PRINTS" id="PR00707">
    <property type="entry name" value="UBCTHYDRLASE"/>
</dbReference>
<accession>A0A8T9B292</accession>
<comment type="caution">
    <text evidence="7">Lacks conserved residue(s) required for the propagation of feature annotation.</text>
</comment>
<dbReference type="Proteomes" id="UP000469559">
    <property type="component" value="Unassembled WGS sequence"/>
</dbReference>
<proteinExistence type="inferred from homology"/>
<dbReference type="PROSITE" id="PS52048">
    <property type="entry name" value="UCH_DOMAIN"/>
    <property type="match status" value="1"/>
</dbReference>
<evidence type="ECO:0000259" key="9">
    <source>
        <dbReference type="PROSITE" id="PS52048"/>
    </source>
</evidence>
<sequence>MEGLYKKHLIPLESNPDVFNYLIHLLGISLALTFQDVFSIDEPDLLPHPALALVLVFPTTDGYEIRKIAEEATYEEYGGSGEDEDVVYAARDFIEPDSLIANLLESCIHLTLQERALVLEKSEELENAYKTAAVLGDSEIPDSPEDEVDFHYVCFFKSHQSGRLYELDGDRKGPINKGHLVAPGEDILAQGGLDVVREFMKSECENPNFSLMALVHEQEELACNKGEVK</sequence>
<dbReference type="InterPro" id="IPR001578">
    <property type="entry name" value="Peptidase_C12_UCH"/>
</dbReference>
<keyword evidence="6 8" id="KW-0788">Thiol protease</keyword>
<name>A0A8T9B292_9HELO</name>
<protein>
    <recommendedName>
        <fullName evidence="8">Ubiquitin carboxyl-terminal hydrolase</fullName>
        <ecNumber evidence="8">3.4.19.12</ecNumber>
    </recommendedName>
</protein>
<keyword evidence="11" id="KW-1185">Reference proteome</keyword>
<dbReference type="PANTHER" id="PTHR10589">
    <property type="entry name" value="UBIQUITIN CARBOXYL-TERMINAL HYDROLASE"/>
    <property type="match status" value="1"/>
</dbReference>
<evidence type="ECO:0000256" key="1">
    <source>
        <dbReference type="ARBA" id="ARBA00000707"/>
    </source>
</evidence>
<evidence type="ECO:0000256" key="4">
    <source>
        <dbReference type="ARBA" id="ARBA00022786"/>
    </source>
</evidence>
<keyword evidence="5 8" id="KW-0378">Hydrolase</keyword>
<dbReference type="PANTHER" id="PTHR10589:SF17">
    <property type="entry name" value="UBIQUITIN CARBOXYL-TERMINAL HYDROLASE"/>
    <property type="match status" value="1"/>
</dbReference>
<comment type="similarity">
    <text evidence="2 7 8">Belongs to the peptidase C12 family.</text>
</comment>
<keyword evidence="4 8" id="KW-0833">Ubl conjugation pathway</keyword>
<dbReference type="EC" id="3.4.19.12" evidence="8"/>
<reference evidence="10 11" key="1">
    <citation type="submission" date="2018-05" db="EMBL/GenBank/DDBJ databases">
        <title>Whole genome sequencing for identification of molecular markers to develop diagnostic detection tools for the regulated plant pathogen Lachnellula willkommii.</title>
        <authorList>
            <person name="Giroux E."/>
            <person name="Bilodeau G."/>
        </authorList>
    </citation>
    <scope>NUCLEOTIDE SEQUENCE [LARGE SCALE GENOMIC DNA]</scope>
    <source>
        <strain evidence="10 11">CBS 203.66</strain>
    </source>
</reference>
<dbReference type="GO" id="GO:0004843">
    <property type="term" value="F:cysteine-type deubiquitinase activity"/>
    <property type="evidence" value="ECO:0007669"/>
    <property type="project" value="UniProtKB-EC"/>
</dbReference>
<dbReference type="AlphaFoldDB" id="A0A8T9B292"/>
<dbReference type="InterPro" id="IPR036959">
    <property type="entry name" value="Peptidase_C12_UCH_sf"/>
</dbReference>
<dbReference type="EMBL" id="QGMF01000957">
    <property type="protein sequence ID" value="TVY13456.1"/>
    <property type="molecule type" value="Genomic_DNA"/>
</dbReference>
<evidence type="ECO:0000313" key="11">
    <source>
        <dbReference type="Proteomes" id="UP000469559"/>
    </source>
</evidence>
<comment type="caution">
    <text evidence="10">The sequence shown here is derived from an EMBL/GenBank/DDBJ whole genome shotgun (WGS) entry which is preliminary data.</text>
</comment>
<gene>
    <name evidence="10" type="primary">uch1</name>
    <name evidence="10" type="ORF">LARI1_G009223</name>
</gene>
<feature type="domain" description="UCH catalytic" evidence="9">
    <location>
        <begin position="8"/>
        <end position="216"/>
    </location>
</feature>